<sequence>MITDELEIRLHSALPQARQLMNADSKEETDSWMDVTYPPHLNPHVVDQEDRGMAKSQGKDETFKFRKQSSTPHGTSMMNVD</sequence>
<dbReference type="Proteomes" id="UP001227268">
    <property type="component" value="Unassembled WGS sequence"/>
</dbReference>
<keyword evidence="2" id="KW-1185">Reference proteome</keyword>
<reference evidence="1" key="1">
    <citation type="submission" date="2023-04" db="EMBL/GenBank/DDBJ databases">
        <title>Draft Genome sequencing of Naganishia species isolated from polar environments using Oxford Nanopore Technology.</title>
        <authorList>
            <person name="Leo P."/>
            <person name="Venkateswaran K."/>
        </authorList>
    </citation>
    <scope>NUCLEOTIDE SEQUENCE</scope>
    <source>
        <strain evidence="1">MNA-CCFEE 5423</strain>
    </source>
</reference>
<accession>A0ACC2V4Y0</accession>
<gene>
    <name evidence="1" type="ORF">QFC21_006279</name>
</gene>
<evidence type="ECO:0000313" key="2">
    <source>
        <dbReference type="Proteomes" id="UP001227268"/>
    </source>
</evidence>
<dbReference type="EMBL" id="JASBWT010000028">
    <property type="protein sequence ID" value="KAJ9093901.1"/>
    <property type="molecule type" value="Genomic_DNA"/>
</dbReference>
<protein>
    <submittedName>
        <fullName evidence="1">Uncharacterized protein</fullName>
    </submittedName>
</protein>
<organism evidence="1 2">
    <name type="scientific">Naganishia friedmannii</name>
    <dbReference type="NCBI Taxonomy" id="89922"/>
    <lineage>
        <taxon>Eukaryota</taxon>
        <taxon>Fungi</taxon>
        <taxon>Dikarya</taxon>
        <taxon>Basidiomycota</taxon>
        <taxon>Agaricomycotina</taxon>
        <taxon>Tremellomycetes</taxon>
        <taxon>Filobasidiales</taxon>
        <taxon>Filobasidiaceae</taxon>
        <taxon>Naganishia</taxon>
    </lineage>
</organism>
<proteinExistence type="predicted"/>
<comment type="caution">
    <text evidence="1">The sequence shown here is derived from an EMBL/GenBank/DDBJ whole genome shotgun (WGS) entry which is preliminary data.</text>
</comment>
<evidence type="ECO:0000313" key="1">
    <source>
        <dbReference type="EMBL" id="KAJ9093901.1"/>
    </source>
</evidence>
<name>A0ACC2V4Y0_9TREE</name>
<feature type="non-terminal residue" evidence="1">
    <location>
        <position position="81"/>
    </location>
</feature>